<keyword evidence="10" id="KW-1185">Reference proteome</keyword>
<dbReference type="AlphaFoldDB" id="U3B6Y8"/>
<evidence type="ECO:0000256" key="2">
    <source>
        <dbReference type="ARBA" id="ARBA00012438"/>
    </source>
</evidence>
<dbReference type="eggNOG" id="COG2205">
    <property type="taxonomic scope" value="Bacteria"/>
</dbReference>
<dbReference type="PROSITE" id="PS50109">
    <property type="entry name" value="HIS_KIN"/>
    <property type="match status" value="1"/>
</dbReference>
<dbReference type="Pfam" id="PF00072">
    <property type="entry name" value="Response_reg"/>
    <property type="match status" value="1"/>
</dbReference>
<feature type="modified residue" description="4-aspartylphosphate" evidence="6">
    <location>
        <position position="381"/>
    </location>
</feature>
<accession>U3B6Y8</accession>
<dbReference type="EC" id="2.7.13.3" evidence="2"/>
<dbReference type="InterPro" id="IPR003661">
    <property type="entry name" value="HisK_dim/P_dom"/>
</dbReference>
<dbReference type="CDD" id="cd00082">
    <property type="entry name" value="HisKA"/>
    <property type="match status" value="1"/>
</dbReference>
<evidence type="ECO:0000313" key="10">
    <source>
        <dbReference type="Proteomes" id="UP000016570"/>
    </source>
</evidence>
<dbReference type="InterPro" id="IPR004358">
    <property type="entry name" value="Sig_transdc_His_kin-like_C"/>
</dbReference>
<evidence type="ECO:0000256" key="6">
    <source>
        <dbReference type="PROSITE-ProRule" id="PRU00169"/>
    </source>
</evidence>
<dbReference type="PANTHER" id="PTHR45339:SF1">
    <property type="entry name" value="HYBRID SIGNAL TRANSDUCTION HISTIDINE KINASE J"/>
    <property type="match status" value="1"/>
</dbReference>
<dbReference type="Proteomes" id="UP000016570">
    <property type="component" value="Unassembled WGS sequence"/>
</dbReference>
<dbReference type="InterPro" id="IPR001789">
    <property type="entry name" value="Sig_transdc_resp-reg_receiver"/>
</dbReference>
<dbReference type="FunFam" id="3.30.565.10:FF:000010">
    <property type="entry name" value="Sensor histidine kinase RcsC"/>
    <property type="match status" value="1"/>
</dbReference>
<evidence type="ECO:0000259" key="8">
    <source>
        <dbReference type="PROSITE" id="PS50110"/>
    </source>
</evidence>
<evidence type="ECO:0000256" key="3">
    <source>
        <dbReference type="ARBA" id="ARBA00022553"/>
    </source>
</evidence>
<keyword evidence="3 6" id="KW-0597">Phosphoprotein</keyword>
<keyword evidence="4" id="KW-0378">Hydrolase</keyword>
<dbReference type="PANTHER" id="PTHR45339">
    <property type="entry name" value="HYBRID SIGNAL TRANSDUCTION HISTIDINE KINASE J"/>
    <property type="match status" value="1"/>
</dbReference>
<dbReference type="SUPFAM" id="SSF47384">
    <property type="entry name" value="Homodimeric domain of signal transducing histidine kinase"/>
    <property type="match status" value="1"/>
</dbReference>
<dbReference type="EMBL" id="BATJ01000001">
    <property type="protein sequence ID" value="GAD65619.1"/>
    <property type="molecule type" value="Genomic_DNA"/>
</dbReference>
<feature type="domain" description="Histidine kinase" evidence="7">
    <location>
        <begin position="91"/>
        <end position="307"/>
    </location>
</feature>
<dbReference type="InterPro" id="IPR005467">
    <property type="entry name" value="His_kinase_dom"/>
</dbReference>
<evidence type="ECO:0000313" key="9">
    <source>
        <dbReference type="EMBL" id="GAD65619.1"/>
    </source>
</evidence>
<comment type="caution">
    <text evidence="9">The sequence shown here is derived from an EMBL/GenBank/DDBJ whole genome shotgun (WGS) entry which is preliminary data.</text>
</comment>
<dbReference type="InterPro" id="IPR003594">
    <property type="entry name" value="HATPase_dom"/>
</dbReference>
<dbReference type="CDD" id="cd17546">
    <property type="entry name" value="REC_hyHK_CKI1_RcsC-like"/>
    <property type="match status" value="1"/>
</dbReference>
<dbReference type="GO" id="GO:0016787">
    <property type="term" value="F:hydrolase activity"/>
    <property type="evidence" value="ECO:0007669"/>
    <property type="project" value="UniProtKB-KW"/>
</dbReference>
<reference evidence="9 10" key="1">
    <citation type="submission" date="2013-09" db="EMBL/GenBank/DDBJ databases">
        <title>Whole genome shotgun sequence of Vibrio proteolyticus NBRC 13287.</title>
        <authorList>
            <person name="Isaki S."/>
            <person name="Hosoyama A."/>
            <person name="Numata M."/>
            <person name="Hashimoto M."/>
            <person name="Hosoyama Y."/>
            <person name="Tsuchikane K."/>
            <person name="Noguchi M."/>
            <person name="Hirakata S."/>
            <person name="Ichikawa N."/>
            <person name="Ohji S."/>
            <person name="Yamazoe A."/>
            <person name="Fujita N."/>
        </authorList>
    </citation>
    <scope>NUCLEOTIDE SEQUENCE [LARGE SCALE GENOMIC DNA]</scope>
    <source>
        <strain evidence="9 10">NBRC 13287</strain>
    </source>
</reference>
<dbReference type="SMART" id="SM00388">
    <property type="entry name" value="HisKA"/>
    <property type="match status" value="1"/>
</dbReference>
<evidence type="ECO:0000256" key="5">
    <source>
        <dbReference type="ARBA" id="ARBA00023012"/>
    </source>
</evidence>
<keyword evidence="5" id="KW-0902">Two-component regulatory system</keyword>
<evidence type="ECO:0000256" key="4">
    <source>
        <dbReference type="ARBA" id="ARBA00022801"/>
    </source>
</evidence>
<dbReference type="PROSITE" id="PS50110">
    <property type="entry name" value="RESPONSE_REGULATORY"/>
    <property type="match status" value="1"/>
</dbReference>
<organism evidence="9 10">
    <name type="scientific">Vibrio proteolyticus NBRC 13287</name>
    <dbReference type="NCBI Taxonomy" id="1219065"/>
    <lineage>
        <taxon>Bacteria</taxon>
        <taxon>Pseudomonadati</taxon>
        <taxon>Pseudomonadota</taxon>
        <taxon>Gammaproteobacteria</taxon>
        <taxon>Vibrionales</taxon>
        <taxon>Vibrionaceae</taxon>
        <taxon>Vibrio</taxon>
    </lineage>
</organism>
<dbReference type="GO" id="GO:0000155">
    <property type="term" value="F:phosphorelay sensor kinase activity"/>
    <property type="evidence" value="ECO:0007669"/>
    <property type="project" value="InterPro"/>
</dbReference>
<dbReference type="Gene3D" id="3.40.50.2300">
    <property type="match status" value="1"/>
</dbReference>
<feature type="domain" description="Response regulatory" evidence="8">
    <location>
        <begin position="332"/>
        <end position="446"/>
    </location>
</feature>
<dbReference type="CDD" id="cd16922">
    <property type="entry name" value="HATPase_EvgS-ArcB-TorS-like"/>
    <property type="match status" value="1"/>
</dbReference>
<dbReference type="Pfam" id="PF02518">
    <property type="entry name" value="HATPase_c"/>
    <property type="match status" value="1"/>
</dbReference>
<protein>
    <recommendedName>
        <fullName evidence="2">histidine kinase</fullName>
        <ecNumber evidence="2">2.7.13.3</ecNumber>
    </recommendedName>
</protein>
<dbReference type="Gene3D" id="3.30.565.10">
    <property type="entry name" value="Histidine kinase-like ATPase, C-terminal domain"/>
    <property type="match status" value="1"/>
</dbReference>
<dbReference type="Gene3D" id="1.10.287.130">
    <property type="match status" value="1"/>
</dbReference>
<dbReference type="InterPro" id="IPR036890">
    <property type="entry name" value="HATPase_C_sf"/>
</dbReference>
<comment type="catalytic activity">
    <reaction evidence="1">
        <text>ATP + protein L-histidine = ADP + protein N-phospho-L-histidine.</text>
        <dbReference type="EC" id="2.7.13.3"/>
    </reaction>
</comment>
<name>U3B6Y8_VIBPR</name>
<sequence>MLQRKIHQFHLVCWHDNFLSLPLLVDGESVGALLLEVEHGMVEREYIEEQMLLVRDLLASALTRQIRAEETIDARQRAEASERATKEFVAMINHELRTPLNGLLGNAELLASTSLDSHQQQFLSNLVHSGELLRVIINDLLDFSKISAGVMALIVAPFDWHDLEKVMLGIFTPKATEKAIQFVIEQRTVIPQCLMGDQERISQILVNLIGNAIKFTHTGMVKLVVSYTDDGLEFQVQDTGVGIPSSALATLFDPFVQADRSTKRHYEGSGLGLAICHNLVSLMKGQLDCQSVENVGSTFRVLLPLRRGSKPVKRNNKSGQLNERLKPLSELKVLVVDDIRMNQIIVQEMLKKFGIMPDTSFTGLEALQAVEGNRYDLIFMDCRMPEMDGFEATERLRSLGYGMPIIAITAGTTLEERKRCIVCGMNDILTKPYTAADLEKMIRKWVR</sequence>
<dbReference type="STRING" id="1219065.VPR01S_01_03930"/>
<dbReference type="InterPro" id="IPR036097">
    <property type="entry name" value="HisK_dim/P_sf"/>
</dbReference>
<dbReference type="Pfam" id="PF00512">
    <property type="entry name" value="HisKA"/>
    <property type="match status" value="1"/>
</dbReference>
<dbReference type="SMART" id="SM00387">
    <property type="entry name" value="HATPase_c"/>
    <property type="match status" value="1"/>
</dbReference>
<dbReference type="SUPFAM" id="SSF55874">
    <property type="entry name" value="ATPase domain of HSP90 chaperone/DNA topoisomerase II/histidine kinase"/>
    <property type="match status" value="1"/>
</dbReference>
<dbReference type="InterPro" id="IPR011006">
    <property type="entry name" value="CheY-like_superfamily"/>
</dbReference>
<dbReference type="PRINTS" id="PR00344">
    <property type="entry name" value="BCTRLSENSOR"/>
</dbReference>
<dbReference type="SMART" id="SM00448">
    <property type="entry name" value="REC"/>
    <property type="match status" value="1"/>
</dbReference>
<gene>
    <name evidence="9" type="ORF">VPR01S_01_03930</name>
</gene>
<evidence type="ECO:0000256" key="1">
    <source>
        <dbReference type="ARBA" id="ARBA00000085"/>
    </source>
</evidence>
<dbReference type="SUPFAM" id="SSF52172">
    <property type="entry name" value="CheY-like"/>
    <property type="match status" value="1"/>
</dbReference>
<evidence type="ECO:0000259" key="7">
    <source>
        <dbReference type="PROSITE" id="PS50109"/>
    </source>
</evidence>
<proteinExistence type="predicted"/>